<dbReference type="Proteomes" id="UP000663908">
    <property type="component" value="Chromosome"/>
</dbReference>
<dbReference type="InterPro" id="IPR034660">
    <property type="entry name" value="DinB/YfiT-like"/>
</dbReference>
<feature type="compositionally biased region" description="Basic residues" evidence="1">
    <location>
        <begin position="193"/>
        <end position="203"/>
    </location>
</feature>
<dbReference type="InterPro" id="IPR017517">
    <property type="entry name" value="Maleyloyr_isom"/>
</dbReference>
<dbReference type="RefSeq" id="WP_208031552.1">
    <property type="nucleotide sequence ID" value="NZ_CP071839.1"/>
</dbReference>
<evidence type="ECO:0000256" key="1">
    <source>
        <dbReference type="SAM" id="MobiDB-lite"/>
    </source>
</evidence>
<evidence type="ECO:0000313" key="4">
    <source>
        <dbReference type="Proteomes" id="UP000663908"/>
    </source>
</evidence>
<protein>
    <recommendedName>
        <fullName evidence="2">Mycothiol-dependent maleylpyruvate isomerase metal-binding domain-containing protein</fullName>
    </recommendedName>
</protein>
<dbReference type="EMBL" id="CP071839">
    <property type="protein sequence ID" value="QTD97747.1"/>
    <property type="molecule type" value="Genomic_DNA"/>
</dbReference>
<organism evidence="3 4">
    <name type="scientific">Streptomyces cyanogenus</name>
    <dbReference type="NCBI Taxonomy" id="80860"/>
    <lineage>
        <taxon>Bacteria</taxon>
        <taxon>Bacillati</taxon>
        <taxon>Actinomycetota</taxon>
        <taxon>Actinomycetes</taxon>
        <taxon>Kitasatosporales</taxon>
        <taxon>Streptomycetaceae</taxon>
        <taxon>Streptomyces</taxon>
    </lineage>
</organism>
<dbReference type="SUPFAM" id="SSF109854">
    <property type="entry name" value="DinB/YfiT-like putative metalloenzymes"/>
    <property type="match status" value="1"/>
</dbReference>
<evidence type="ECO:0000313" key="3">
    <source>
        <dbReference type="EMBL" id="QTD97747.1"/>
    </source>
</evidence>
<dbReference type="InterPro" id="IPR017520">
    <property type="entry name" value="CHP03086"/>
</dbReference>
<reference evidence="3 4" key="1">
    <citation type="submission" date="2021-03" db="EMBL/GenBank/DDBJ databases">
        <title>Complete genome sequence of Streptomyces cyanogenus S136, producer of anticancer angucycline landomycin A.</title>
        <authorList>
            <person name="Hrab P."/>
            <person name="Ruckert C."/>
            <person name="Busche T."/>
            <person name="Ostash I."/>
            <person name="Kalinowski J."/>
            <person name="Fedorenko V."/>
            <person name="Yushchuk O."/>
            <person name="Ostash B."/>
        </authorList>
    </citation>
    <scope>NUCLEOTIDE SEQUENCE [LARGE SCALE GENOMIC DNA]</scope>
    <source>
        <strain evidence="3 4">S136</strain>
    </source>
</reference>
<dbReference type="Pfam" id="PF11716">
    <property type="entry name" value="MDMPI_N"/>
    <property type="match status" value="1"/>
</dbReference>
<name>A0ABX7TM79_STRCY</name>
<evidence type="ECO:0000259" key="2">
    <source>
        <dbReference type="Pfam" id="PF11716"/>
    </source>
</evidence>
<dbReference type="NCBIfam" id="TIGR03083">
    <property type="entry name" value="maleylpyruvate isomerase family mycothiol-dependent enzyme"/>
    <property type="match status" value="1"/>
</dbReference>
<keyword evidence="4" id="KW-1185">Reference proteome</keyword>
<dbReference type="NCBIfam" id="TIGR03086">
    <property type="entry name" value="TIGR03086 family metal-binding protein"/>
    <property type="match status" value="1"/>
</dbReference>
<dbReference type="Gene3D" id="1.20.120.450">
    <property type="entry name" value="dinb family like domain"/>
    <property type="match status" value="1"/>
</dbReference>
<feature type="region of interest" description="Disordered" evidence="1">
    <location>
        <begin position="176"/>
        <end position="203"/>
    </location>
</feature>
<sequence>MTMVDLGPQTRIVARLAASVADEQLTAPTPCPDLGVRHLLGHLLMLSVAFRDAARKDLGTTTDTSPAATLPDIGPGWRERLPEVLDELAEAWRDPAAWTGDTRAGGVDLPGAVAGAVVADELVIHAWDLARATGQAYTPDPAALDSALAFLRAAADEPTIRRSGVFGPVVPVPQDAPPLDRAVGLSGRDPRWPHRARSRAAGA</sequence>
<feature type="domain" description="Mycothiol-dependent maleylpyruvate isomerase metal-binding" evidence="2">
    <location>
        <begin position="8"/>
        <end position="130"/>
    </location>
</feature>
<accession>A0ABX7TM79</accession>
<proteinExistence type="predicted"/>
<gene>
    <name evidence="3" type="ORF">S1361_10350</name>
</gene>
<dbReference type="InterPro" id="IPR024344">
    <property type="entry name" value="MDMPI_metal-binding"/>
</dbReference>